<gene>
    <name evidence="3" type="ORF">BECKFM1743B_GA0114221_1011410</name>
    <name evidence="2" type="ORF">BECKFM1743C_GA0114222_100786</name>
</gene>
<dbReference type="AlphaFoldDB" id="A0A450VYC4"/>
<dbReference type="GO" id="GO:0043565">
    <property type="term" value="F:sequence-specific DNA binding"/>
    <property type="evidence" value="ECO:0007669"/>
    <property type="project" value="TreeGrafter"/>
</dbReference>
<reference evidence="3" key="1">
    <citation type="submission" date="2019-02" db="EMBL/GenBank/DDBJ databases">
        <authorList>
            <person name="Gruber-Vodicka R. H."/>
            <person name="Seah K. B. B."/>
        </authorList>
    </citation>
    <scope>NUCLEOTIDE SEQUENCE</scope>
    <source>
        <strain evidence="3">BECK_BZ164</strain>
        <strain evidence="2">BECK_BZ165</strain>
    </source>
</reference>
<dbReference type="NCBIfam" id="NF047646">
    <property type="entry name" value="REP_Tyr_transpos"/>
    <property type="match status" value="1"/>
</dbReference>
<dbReference type="InterPro" id="IPR052715">
    <property type="entry name" value="RAYT_transposase"/>
</dbReference>
<dbReference type="PANTHER" id="PTHR36966:SF1">
    <property type="entry name" value="REP-ASSOCIATED TYROSINE TRANSPOSASE"/>
    <property type="match status" value="1"/>
</dbReference>
<dbReference type="Gene3D" id="3.30.70.1290">
    <property type="entry name" value="Transposase IS200-like"/>
    <property type="match status" value="1"/>
</dbReference>
<dbReference type="InterPro" id="IPR002686">
    <property type="entry name" value="Transposase_17"/>
</dbReference>
<feature type="domain" description="Transposase IS200-like" evidence="1">
    <location>
        <begin position="93"/>
        <end position="227"/>
    </location>
</feature>
<dbReference type="InterPro" id="IPR036515">
    <property type="entry name" value="Transposase_17_sf"/>
</dbReference>
<dbReference type="EMBL" id="CAADFL010000114">
    <property type="protein sequence ID" value="VFK09755.1"/>
    <property type="molecule type" value="Genomic_DNA"/>
</dbReference>
<sequence length="268" mass="31409">MTNLYAWNTARANPVAYPNVRPARLFHPTRARRFFGLFDKPLPQQENAPIVMFEECLHRLGGWGRAKRAPSIPVVLLGLLTMTDYHHRRNYNIPGHAHELTFSCYRGYKFLQEERICQWLAESIDEARANWHFHLWAYVFMPEHVHLIVHPERAEYDIADIKKAIKSPVGSKAIRCMLKESPYWIPRITRKRGKKTERLFWQSGGGFDRNIVESKTLIKMVDYIHMNPVRKGFVEKPQEWKWSSAAWYSKVGESPVGLDPVPSGWLWI</sequence>
<dbReference type="EMBL" id="CAADFA010000078">
    <property type="protein sequence ID" value="VFJ49946.1"/>
    <property type="molecule type" value="Genomic_DNA"/>
</dbReference>
<evidence type="ECO:0000259" key="1">
    <source>
        <dbReference type="SMART" id="SM01321"/>
    </source>
</evidence>
<dbReference type="PANTHER" id="PTHR36966">
    <property type="entry name" value="REP-ASSOCIATED TYROSINE TRANSPOSASE"/>
    <property type="match status" value="1"/>
</dbReference>
<evidence type="ECO:0000313" key="3">
    <source>
        <dbReference type="EMBL" id="VFK09755.1"/>
    </source>
</evidence>
<organism evidence="3">
    <name type="scientific">Candidatus Kentrum sp. FM</name>
    <dbReference type="NCBI Taxonomy" id="2126340"/>
    <lineage>
        <taxon>Bacteria</taxon>
        <taxon>Pseudomonadati</taxon>
        <taxon>Pseudomonadota</taxon>
        <taxon>Gammaproteobacteria</taxon>
        <taxon>Candidatus Kentrum</taxon>
    </lineage>
</organism>
<dbReference type="GO" id="GO:0006313">
    <property type="term" value="P:DNA transposition"/>
    <property type="evidence" value="ECO:0007669"/>
    <property type="project" value="InterPro"/>
</dbReference>
<dbReference type="GO" id="GO:0004803">
    <property type="term" value="F:transposase activity"/>
    <property type="evidence" value="ECO:0007669"/>
    <property type="project" value="InterPro"/>
</dbReference>
<name>A0A450VYC4_9GAMM</name>
<dbReference type="SUPFAM" id="SSF143422">
    <property type="entry name" value="Transposase IS200-like"/>
    <property type="match status" value="1"/>
</dbReference>
<protein>
    <submittedName>
        <fullName evidence="3">REP element-mobilizing transposase RayT</fullName>
    </submittedName>
</protein>
<proteinExistence type="predicted"/>
<accession>A0A450VYC4</accession>
<evidence type="ECO:0000313" key="2">
    <source>
        <dbReference type="EMBL" id="VFJ49946.1"/>
    </source>
</evidence>
<dbReference type="SMART" id="SM01321">
    <property type="entry name" value="Y1_Tnp"/>
    <property type="match status" value="1"/>
</dbReference>